<reference evidence="10 11" key="1">
    <citation type="submission" date="2019-07" db="EMBL/GenBank/DDBJ databases">
        <title>Genome sequencing of 100 strains of the haloalkaliphilic chemolithoautotrophic sulfur-oxidizing bacterium Thioalkalivibrio.</title>
        <authorList>
            <person name="Muyzer G."/>
        </authorList>
    </citation>
    <scope>NUCLEOTIDE SEQUENCE [LARGE SCALE GENOMIC DNA]</scope>
    <source>
        <strain evidence="10 11">ASO4-4</strain>
    </source>
</reference>
<protein>
    <submittedName>
        <fullName evidence="10">Aldehyde:ferredoxin oxidoreductase</fullName>
    </submittedName>
</protein>
<evidence type="ECO:0000256" key="3">
    <source>
        <dbReference type="ARBA" id="ARBA00022485"/>
    </source>
</evidence>
<dbReference type="InterPro" id="IPR036503">
    <property type="entry name" value="Ald_Fedxn_OxRdtase_N_sf"/>
</dbReference>
<keyword evidence="7" id="KW-0411">Iron-sulfur</keyword>
<keyword evidence="11" id="KW-1185">Reference proteome</keyword>
<evidence type="ECO:0000256" key="8">
    <source>
        <dbReference type="ARBA" id="ARBA00049934"/>
    </source>
</evidence>
<dbReference type="InterPro" id="IPR001203">
    <property type="entry name" value="OxRdtase_Ald_Fedxn_C"/>
</dbReference>
<dbReference type="Pfam" id="PF02730">
    <property type="entry name" value="AFOR_N"/>
    <property type="match status" value="1"/>
</dbReference>
<dbReference type="Proteomes" id="UP000318307">
    <property type="component" value="Unassembled WGS sequence"/>
</dbReference>
<dbReference type="GO" id="GO:0051539">
    <property type="term" value="F:4 iron, 4 sulfur cluster binding"/>
    <property type="evidence" value="ECO:0007669"/>
    <property type="project" value="UniProtKB-KW"/>
</dbReference>
<dbReference type="InterPro" id="IPR013984">
    <property type="entry name" value="Ald_Fedxn_OxRdtase_dom2"/>
</dbReference>
<evidence type="ECO:0000256" key="6">
    <source>
        <dbReference type="ARBA" id="ARBA00023004"/>
    </source>
</evidence>
<evidence type="ECO:0000313" key="10">
    <source>
        <dbReference type="EMBL" id="TWI76761.1"/>
    </source>
</evidence>
<dbReference type="SMART" id="SM00790">
    <property type="entry name" value="AFOR_N"/>
    <property type="match status" value="1"/>
</dbReference>
<feature type="domain" description="Aldehyde ferredoxin oxidoreductase N-terminal" evidence="9">
    <location>
        <begin position="4"/>
        <end position="205"/>
    </location>
</feature>
<dbReference type="PANTHER" id="PTHR30038">
    <property type="entry name" value="ALDEHYDE FERREDOXIN OXIDOREDUCTASE"/>
    <property type="match status" value="1"/>
</dbReference>
<proteinExistence type="inferred from homology"/>
<dbReference type="Gene3D" id="1.10.599.10">
    <property type="entry name" value="Aldehyde Ferredoxin Oxidoreductase Protein, subunit A, domain 3"/>
    <property type="match status" value="1"/>
</dbReference>
<organism evidence="10 11">
    <name type="scientific">Desulfobotulus alkaliphilus</name>
    <dbReference type="NCBI Taxonomy" id="622671"/>
    <lineage>
        <taxon>Bacteria</taxon>
        <taxon>Pseudomonadati</taxon>
        <taxon>Thermodesulfobacteriota</taxon>
        <taxon>Desulfobacteria</taxon>
        <taxon>Desulfobacterales</taxon>
        <taxon>Desulfobacteraceae</taxon>
        <taxon>Desulfobotulus</taxon>
    </lineage>
</organism>
<evidence type="ECO:0000256" key="7">
    <source>
        <dbReference type="ARBA" id="ARBA00023014"/>
    </source>
</evidence>
<dbReference type="GO" id="GO:0016625">
    <property type="term" value="F:oxidoreductase activity, acting on the aldehyde or oxo group of donors, iron-sulfur protein as acceptor"/>
    <property type="evidence" value="ECO:0007669"/>
    <property type="project" value="InterPro"/>
</dbReference>
<accession>A0A562S5Y9</accession>
<evidence type="ECO:0000313" key="11">
    <source>
        <dbReference type="Proteomes" id="UP000318307"/>
    </source>
</evidence>
<dbReference type="SUPFAM" id="SSF48310">
    <property type="entry name" value="Aldehyde ferredoxin oxidoreductase, C-terminal domains"/>
    <property type="match status" value="1"/>
</dbReference>
<dbReference type="PANTHER" id="PTHR30038:SF7">
    <property type="entry name" value="TUNGSTEN-CONTAINING GLYCERALDEHYDE-3-PHOSPHATE:FERREDOXIN OXIDOREDUCTASE"/>
    <property type="match status" value="1"/>
</dbReference>
<name>A0A562S5Y9_9BACT</name>
<gene>
    <name evidence="10" type="ORF">LZ24_00382</name>
</gene>
<dbReference type="InterPro" id="IPR051919">
    <property type="entry name" value="W-dependent_AOR"/>
</dbReference>
<evidence type="ECO:0000256" key="4">
    <source>
        <dbReference type="ARBA" id="ARBA00022723"/>
    </source>
</evidence>
<dbReference type="GO" id="GO:0009055">
    <property type="term" value="F:electron transfer activity"/>
    <property type="evidence" value="ECO:0007669"/>
    <property type="project" value="InterPro"/>
</dbReference>
<keyword evidence="6" id="KW-0408">Iron</keyword>
<dbReference type="OrthoDB" id="9763894at2"/>
<comment type="cofactor">
    <cofactor evidence="1">
        <name>[4Fe-4S] cluster</name>
        <dbReference type="ChEBI" id="CHEBI:49883"/>
    </cofactor>
</comment>
<keyword evidence="3" id="KW-0004">4Fe-4S</keyword>
<sequence length="648" mass="71344">MKGWCGRILNVDLSRGSLEPAALDPLDAQLFIGGRGLNDKVLFDRIPPGTDPLGPDNVICFAPGPLSGTVLGLTSRVEVSTLSPYSGILGDGNAGERLAHVMKLAGWDQINITGRCESPSYLYIHEDEVSLIPCPEYWGTDTWEFTDAMRNTHDRDISVACIGQAGECLVRFASVIVDKYASAARGAGAVMGSKNLKGIVVRGNRKVKLADPETFKALAKEDRNFFKTDPFQKGVASCIGSHHGILNWFPGYRNYEDFWDRSKIPAAIQPEAFKEYEVRRTGCRNCTVQCKNRFEIPKGPRAGEQGEAMEYECVFCLGTNCGITDPVVIMEMENLCDRYGMDVIAAGNTMAMVKDLFNMGDITPEDTGGLDLSWENAEDQVELLHRTALRQGFGNIVAEGLYLGAKILGKRAMDVCYHVKGLSRGPYKAGMFALAHATSTRGADHLRGRSWAYGENDGDLFSKLKSEGRLPRDMDTNPVSALIVSERACTLADCIGRCKGAVNSWSCAVPLVNQYPLMEGLARLMTAATGLPYTEERLSAAADRVYLLEKAFNIRCGTRRQDDRLVLHKDLLGTEEAAKEQEKHEAMLTAYYEASGQDRETGIPTRRKLEELELAFVADTLEKELPLNPWDGPKPWPLDAYPSGVKRV</sequence>
<comment type="cofactor">
    <cofactor evidence="8">
        <name>tungstopterin</name>
        <dbReference type="ChEBI" id="CHEBI:30402"/>
    </cofactor>
</comment>
<dbReference type="AlphaFoldDB" id="A0A562S5Y9"/>
<dbReference type="Pfam" id="PF01314">
    <property type="entry name" value="AFOR_C"/>
    <property type="match status" value="1"/>
</dbReference>
<dbReference type="GO" id="GO:0046872">
    <property type="term" value="F:metal ion binding"/>
    <property type="evidence" value="ECO:0007669"/>
    <property type="project" value="UniProtKB-KW"/>
</dbReference>
<evidence type="ECO:0000256" key="1">
    <source>
        <dbReference type="ARBA" id="ARBA00001966"/>
    </source>
</evidence>
<dbReference type="Gene3D" id="1.10.569.10">
    <property type="entry name" value="Aldehyde Ferredoxin Oxidoreductase Protein, subunit A, domain 2"/>
    <property type="match status" value="1"/>
</dbReference>
<comment type="caution">
    <text evidence="10">The sequence shown here is derived from an EMBL/GenBank/DDBJ whole genome shotgun (WGS) entry which is preliminary data.</text>
</comment>
<dbReference type="RefSeq" id="WP_144681768.1">
    <property type="nucleotide sequence ID" value="NZ_VLLC01000002.1"/>
</dbReference>
<comment type="similarity">
    <text evidence="2">Belongs to the AOR/FOR family.</text>
</comment>
<keyword evidence="4" id="KW-0479">Metal-binding</keyword>
<dbReference type="InterPro" id="IPR036021">
    <property type="entry name" value="Tungsten_al_ferr_oxy-like_C"/>
</dbReference>
<dbReference type="Gene3D" id="3.60.9.10">
    <property type="entry name" value="Aldehyde ferredoxin oxidoreductase, N-terminal domain"/>
    <property type="match status" value="1"/>
</dbReference>
<evidence type="ECO:0000259" key="9">
    <source>
        <dbReference type="SMART" id="SM00790"/>
    </source>
</evidence>
<dbReference type="InterPro" id="IPR013985">
    <property type="entry name" value="Ald_Fedxn_OxRdtase_dom3"/>
</dbReference>
<evidence type="ECO:0000256" key="2">
    <source>
        <dbReference type="ARBA" id="ARBA00011032"/>
    </source>
</evidence>
<keyword evidence="5" id="KW-0560">Oxidoreductase</keyword>
<dbReference type="InterPro" id="IPR013983">
    <property type="entry name" value="Ald_Fedxn_OxRdtase_N"/>
</dbReference>
<dbReference type="SUPFAM" id="SSF56228">
    <property type="entry name" value="Aldehyde ferredoxin oxidoreductase, N-terminal domain"/>
    <property type="match status" value="1"/>
</dbReference>
<evidence type="ECO:0000256" key="5">
    <source>
        <dbReference type="ARBA" id="ARBA00023002"/>
    </source>
</evidence>
<dbReference type="EMBL" id="VLLC01000002">
    <property type="protein sequence ID" value="TWI76761.1"/>
    <property type="molecule type" value="Genomic_DNA"/>
</dbReference>